<evidence type="ECO:0000313" key="3">
    <source>
        <dbReference type="Proteomes" id="UP000044602"/>
    </source>
</evidence>
<evidence type="ECO:0000256" key="1">
    <source>
        <dbReference type="SAM" id="MobiDB-lite"/>
    </source>
</evidence>
<evidence type="ECO:0000313" key="2">
    <source>
        <dbReference type="EMBL" id="CRK35627.1"/>
    </source>
</evidence>
<protein>
    <submittedName>
        <fullName evidence="2">Uncharacterized protein</fullName>
    </submittedName>
</protein>
<dbReference type="Proteomes" id="UP000044602">
    <property type="component" value="Unassembled WGS sequence"/>
</dbReference>
<organism evidence="2 3">
    <name type="scientific">Verticillium longisporum</name>
    <name type="common">Verticillium dahliae var. longisporum</name>
    <dbReference type="NCBI Taxonomy" id="100787"/>
    <lineage>
        <taxon>Eukaryota</taxon>
        <taxon>Fungi</taxon>
        <taxon>Dikarya</taxon>
        <taxon>Ascomycota</taxon>
        <taxon>Pezizomycotina</taxon>
        <taxon>Sordariomycetes</taxon>
        <taxon>Hypocreomycetidae</taxon>
        <taxon>Glomerellales</taxon>
        <taxon>Plectosphaerellaceae</taxon>
        <taxon>Verticillium</taxon>
    </lineage>
</organism>
<reference evidence="2 3" key="1">
    <citation type="submission" date="2015-05" db="EMBL/GenBank/DDBJ databases">
        <authorList>
            <person name="Wang D.B."/>
            <person name="Wang M."/>
        </authorList>
    </citation>
    <scope>NUCLEOTIDE SEQUENCE [LARGE SCALE GENOMIC DNA]</scope>
    <source>
        <strain evidence="2">VL1</strain>
    </source>
</reference>
<name>A0A0G4MN96_VERLO</name>
<gene>
    <name evidence="2" type="ORF">BN1708_001266</name>
</gene>
<dbReference type="EMBL" id="CVQH01023638">
    <property type="protein sequence ID" value="CRK35627.1"/>
    <property type="molecule type" value="Genomic_DNA"/>
</dbReference>
<feature type="compositionally biased region" description="Basic and acidic residues" evidence="1">
    <location>
        <begin position="13"/>
        <end position="36"/>
    </location>
</feature>
<sequence>MKHIEPASPTTRRTREQNSDVRRGSRGAGAKEDNSLLKDDTQHLLDIAPLAAASDLGQTLGRVPQVLRREHDVGVLLVACLGDGHVLVEPGAALVQQLPLARQSGGIDSVPLVDDEDRCLGLRGELDRLRVVDNRMAVRGRLNGGQHDDNVRVERLLLGAADALPLHGAYRSPTLEARLTPESSRVGKEAEKSADVETRLDNVPRGARLARHDGRLAANDEVHERALAHVRGSQQGDADTAPQKLARRSGGLVPADALENLDDEPADVPQQLGGGLVKVLVLRKVDQGLELGARCQQRRAPFLVGAAQGARRAPDGGQALLLRVGGQGVAQALDLREIEAVVEESAARELARLSVADDGRGTSAPWNGGEDGLDGGLAAVHMELEDVIACDSPGAGKVEDQGAGIEDVGRWWRAGIVEGAHRGLAGWREGSGRTELAIDLGRAVNCLVI</sequence>
<accession>A0A0G4MN96</accession>
<keyword evidence="3" id="KW-1185">Reference proteome</keyword>
<proteinExistence type="predicted"/>
<feature type="region of interest" description="Disordered" evidence="1">
    <location>
        <begin position="1"/>
        <end position="36"/>
    </location>
</feature>
<dbReference type="AlphaFoldDB" id="A0A0G4MN96"/>